<dbReference type="Gene3D" id="3.30.930.10">
    <property type="entry name" value="Bira Bifunctional Protein, Domain 2"/>
    <property type="match status" value="1"/>
</dbReference>
<evidence type="ECO:0000313" key="4">
    <source>
        <dbReference type="EMBL" id="PBC31447.1"/>
    </source>
</evidence>
<dbReference type="InterPro" id="IPR004562">
    <property type="entry name" value="LipoylTrfase_LipoateP_Ligase"/>
</dbReference>
<protein>
    <submittedName>
        <fullName evidence="4">Lipoyltransferase 1</fullName>
    </submittedName>
</protein>
<comment type="pathway">
    <text evidence="1">Protein modification; protein lipoylation via exogenous pathway; protein N(6)-(lipoyl)lysine from lipoate: step 2/2.</text>
</comment>
<proteinExistence type="inferred from homology"/>
<dbReference type="GO" id="GO:0005739">
    <property type="term" value="C:mitochondrion"/>
    <property type="evidence" value="ECO:0007669"/>
    <property type="project" value="TreeGrafter"/>
</dbReference>
<dbReference type="EMBL" id="KZ288232">
    <property type="protein sequence ID" value="PBC31447.1"/>
    <property type="molecule type" value="Genomic_DNA"/>
</dbReference>
<dbReference type="Proteomes" id="UP000242457">
    <property type="component" value="Unassembled WGS sequence"/>
</dbReference>
<dbReference type="OrthoDB" id="201621at2759"/>
<reference evidence="4 5" key="1">
    <citation type="submission" date="2014-07" db="EMBL/GenBank/DDBJ databases">
        <title>Genomic and transcriptomic analysis on Apis cerana provide comprehensive insights into honey bee biology.</title>
        <authorList>
            <person name="Diao Q."/>
            <person name="Sun L."/>
            <person name="Zheng H."/>
            <person name="Zheng H."/>
            <person name="Xu S."/>
            <person name="Wang S."/>
            <person name="Zeng Z."/>
            <person name="Hu F."/>
            <person name="Su S."/>
            <person name="Wu J."/>
        </authorList>
    </citation>
    <scope>NUCLEOTIDE SEQUENCE [LARGE SCALE GENOMIC DNA]</scope>
    <source>
        <tissue evidence="4">Pupae without intestine</tissue>
    </source>
</reference>
<dbReference type="AlphaFoldDB" id="A0A2A3EI98"/>
<dbReference type="InterPro" id="IPR004143">
    <property type="entry name" value="BPL_LPL_catalytic"/>
</dbReference>
<dbReference type="Gene3D" id="3.30.390.50">
    <property type="entry name" value="CO dehydrogenase flavoprotein, C-terminal domain"/>
    <property type="match status" value="1"/>
</dbReference>
<dbReference type="SUPFAM" id="SSF55681">
    <property type="entry name" value="Class II aaRS and biotin synthetases"/>
    <property type="match status" value="1"/>
</dbReference>
<evidence type="ECO:0000259" key="3">
    <source>
        <dbReference type="PROSITE" id="PS51733"/>
    </source>
</evidence>
<accession>A0A2A3EI98</accession>
<dbReference type="GO" id="GO:0009249">
    <property type="term" value="P:protein lipoylation"/>
    <property type="evidence" value="ECO:0007669"/>
    <property type="project" value="InterPro"/>
</dbReference>
<dbReference type="FunFam" id="3.30.930.10:FF:000045">
    <property type="entry name" value="lipoyltransferase 1, mitochondrial"/>
    <property type="match status" value="1"/>
</dbReference>
<name>A0A2A3EI98_APICC</name>
<dbReference type="Pfam" id="PF21948">
    <property type="entry name" value="LplA-B_cat"/>
    <property type="match status" value="1"/>
</dbReference>
<dbReference type="InterPro" id="IPR045864">
    <property type="entry name" value="aa-tRNA-synth_II/BPL/LPL"/>
</dbReference>
<dbReference type="CDD" id="cd16443">
    <property type="entry name" value="LplA"/>
    <property type="match status" value="1"/>
</dbReference>
<dbReference type="PROSITE" id="PS51733">
    <property type="entry name" value="BPL_LPL_CATALYTIC"/>
    <property type="match status" value="1"/>
</dbReference>
<comment type="similarity">
    <text evidence="2">Belongs to the LplA family.</text>
</comment>
<sequence>MSLINKFIIVVKRKVQYNNLYHISRYSTSFTEKQDDPNNLIKKSVFISQSTDIFTNLALEDWFYKNYDFKNHHILLLWRNNPCVVIGRHQNPWIEHNSQLAEKRGIVLARRNSGGGTVYHDIGNLNLSFFTPRERYNRKYNLEIITRALYREWGIEAEVNKREDIVVEGKCKVSFHISGTAAKLGRPNAYHHCTLLVNVNKTALYLALEEKKRMYNSGTINIIYDGIETNATVSTRSPIKNLIDINCHIEMDKLITAIGWEYLRTKALVLEDGGQDLIQYQKGFQYINPTEDWFPGLNKLINEFRSWEWNYGKTPKFTVTRVLDMVTRNNKVHRFNLTLEIQNGIIEEIKMRLPASLVAEDFSQDASVITNLRGSRYNHEIMENIITTIGCKTVTLSTSQNINKNNMIATQ</sequence>
<evidence type="ECO:0000313" key="5">
    <source>
        <dbReference type="Proteomes" id="UP000242457"/>
    </source>
</evidence>
<dbReference type="UniPathway" id="UPA00537">
    <property type="reaction ID" value="UER00595"/>
</dbReference>
<gene>
    <name evidence="4" type="ORF">APICC_02275</name>
</gene>
<evidence type="ECO:0000256" key="1">
    <source>
        <dbReference type="ARBA" id="ARBA00005085"/>
    </source>
</evidence>
<dbReference type="PANTHER" id="PTHR12561">
    <property type="entry name" value="LIPOATE-PROTEIN LIGASE"/>
    <property type="match status" value="1"/>
</dbReference>
<dbReference type="STRING" id="94128.A0A2A3EI98"/>
<keyword evidence="4" id="KW-0808">Transferase</keyword>
<dbReference type="GO" id="GO:0017118">
    <property type="term" value="F:lipoyltransferase activity"/>
    <property type="evidence" value="ECO:0007669"/>
    <property type="project" value="TreeGrafter"/>
</dbReference>
<organism evidence="4 5">
    <name type="scientific">Apis cerana cerana</name>
    <name type="common">Oriental honeybee</name>
    <dbReference type="NCBI Taxonomy" id="94128"/>
    <lineage>
        <taxon>Eukaryota</taxon>
        <taxon>Metazoa</taxon>
        <taxon>Ecdysozoa</taxon>
        <taxon>Arthropoda</taxon>
        <taxon>Hexapoda</taxon>
        <taxon>Insecta</taxon>
        <taxon>Pterygota</taxon>
        <taxon>Neoptera</taxon>
        <taxon>Endopterygota</taxon>
        <taxon>Hymenoptera</taxon>
        <taxon>Apocrita</taxon>
        <taxon>Aculeata</taxon>
        <taxon>Apoidea</taxon>
        <taxon>Anthophila</taxon>
        <taxon>Apidae</taxon>
        <taxon>Apis</taxon>
    </lineage>
</organism>
<feature type="domain" description="BPL/LPL catalytic" evidence="3">
    <location>
        <begin position="69"/>
        <end position="254"/>
    </location>
</feature>
<evidence type="ECO:0000256" key="2">
    <source>
        <dbReference type="ARBA" id="ARBA00008242"/>
    </source>
</evidence>
<keyword evidence="5" id="KW-1185">Reference proteome</keyword>
<dbReference type="PANTHER" id="PTHR12561:SF3">
    <property type="entry name" value="LIPOYLTRANSFERASE 1, MITOCHONDRIAL"/>
    <property type="match status" value="1"/>
</dbReference>